<name>A0A1M7BEB5_PSETH</name>
<gene>
    <name evidence="1" type="ORF">SAMN05443637_13526</name>
</gene>
<sequence length="94" mass="10045">MTTNPPDEVVTRAQLLHEQRGHPGSGHLCGRCLADASGASTRTGRHALLDTTTEPERSDPDKPRSTAALWLRLGEVLLAVALVAAACPANPWWP</sequence>
<evidence type="ECO:0000313" key="2">
    <source>
        <dbReference type="Proteomes" id="UP000184363"/>
    </source>
</evidence>
<evidence type="ECO:0000313" key="1">
    <source>
        <dbReference type="EMBL" id="SHL53297.1"/>
    </source>
</evidence>
<dbReference type="STRING" id="1848.SAMN05443637_13526"/>
<proteinExistence type="predicted"/>
<accession>A0A1M7BEB5</accession>
<keyword evidence="2" id="KW-1185">Reference proteome</keyword>
<dbReference type="AlphaFoldDB" id="A0A1M7BEB5"/>
<protein>
    <submittedName>
        <fullName evidence="1">Uncharacterized protein</fullName>
    </submittedName>
</protein>
<reference evidence="1 2" key="1">
    <citation type="submission" date="2016-11" db="EMBL/GenBank/DDBJ databases">
        <authorList>
            <person name="Jaros S."/>
            <person name="Januszkiewicz K."/>
            <person name="Wedrychowicz H."/>
        </authorList>
    </citation>
    <scope>NUCLEOTIDE SEQUENCE [LARGE SCALE GENOMIC DNA]</scope>
    <source>
        <strain evidence="1 2">DSM 43832</strain>
    </source>
</reference>
<dbReference type="Proteomes" id="UP000184363">
    <property type="component" value="Unassembled WGS sequence"/>
</dbReference>
<organism evidence="1 2">
    <name type="scientific">Pseudonocardia thermophila</name>
    <dbReference type="NCBI Taxonomy" id="1848"/>
    <lineage>
        <taxon>Bacteria</taxon>
        <taxon>Bacillati</taxon>
        <taxon>Actinomycetota</taxon>
        <taxon>Actinomycetes</taxon>
        <taxon>Pseudonocardiales</taxon>
        <taxon>Pseudonocardiaceae</taxon>
        <taxon>Pseudonocardia</taxon>
    </lineage>
</organism>
<dbReference type="EMBL" id="FRAP01000035">
    <property type="protein sequence ID" value="SHL53297.1"/>
    <property type="molecule type" value="Genomic_DNA"/>
</dbReference>